<feature type="non-terminal residue" evidence="1">
    <location>
        <position position="1"/>
    </location>
</feature>
<proteinExistence type="predicted"/>
<evidence type="ECO:0000313" key="2">
    <source>
        <dbReference type="Proteomes" id="UP001183535"/>
    </source>
</evidence>
<keyword evidence="2" id="KW-1185">Reference proteome</keyword>
<name>A0ABD5F146_9ACTN</name>
<sequence length="39" mass="4314">AGQIARLDAASTRDAPYPYFPYFRQDGFAQLNPPLGATR</sequence>
<protein>
    <submittedName>
        <fullName evidence="1">Aldo/keto reductase</fullName>
    </submittedName>
</protein>
<dbReference type="EMBL" id="JAVRES010000218">
    <property type="protein sequence ID" value="MDT0440771.1"/>
    <property type="molecule type" value="Genomic_DNA"/>
</dbReference>
<comment type="caution">
    <text evidence="1">The sequence shown here is derived from an EMBL/GenBank/DDBJ whole genome shotgun (WGS) entry which is preliminary data.</text>
</comment>
<dbReference type="Proteomes" id="UP001183535">
    <property type="component" value="Unassembled WGS sequence"/>
</dbReference>
<gene>
    <name evidence="1" type="ORF">RM877_39700</name>
</gene>
<organism evidence="1 2">
    <name type="scientific">Streptomyces doudnae</name>
    <dbReference type="NCBI Taxonomy" id="3075536"/>
    <lineage>
        <taxon>Bacteria</taxon>
        <taxon>Bacillati</taxon>
        <taxon>Actinomycetota</taxon>
        <taxon>Actinomycetes</taxon>
        <taxon>Kitasatosporales</taxon>
        <taxon>Streptomycetaceae</taxon>
        <taxon>Streptomyces</taxon>
    </lineage>
</organism>
<dbReference type="AlphaFoldDB" id="A0ABD5F146"/>
<evidence type="ECO:0000313" key="1">
    <source>
        <dbReference type="EMBL" id="MDT0440771.1"/>
    </source>
</evidence>
<reference evidence="2" key="1">
    <citation type="submission" date="2023-07" db="EMBL/GenBank/DDBJ databases">
        <title>30 novel species of actinomycetes from the DSMZ collection.</title>
        <authorList>
            <person name="Nouioui I."/>
        </authorList>
    </citation>
    <scope>NUCLEOTIDE SEQUENCE [LARGE SCALE GENOMIC DNA]</scope>
    <source>
        <strain evidence="2">DSM 41981</strain>
    </source>
</reference>
<accession>A0ABD5F146</accession>